<keyword evidence="2" id="KW-0808">Transferase</keyword>
<evidence type="ECO:0000256" key="1">
    <source>
        <dbReference type="ARBA" id="ARBA00022603"/>
    </source>
</evidence>
<dbReference type="SUPFAM" id="SSF53335">
    <property type="entry name" value="S-adenosyl-L-methionine-dependent methyltransferases"/>
    <property type="match status" value="1"/>
</dbReference>
<dbReference type="STRING" id="285473.A4G23_04705"/>
<dbReference type="GO" id="GO:0008168">
    <property type="term" value="F:methyltransferase activity"/>
    <property type="evidence" value="ECO:0007669"/>
    <property type="project" value="UniProtKB-KW"/>
</dbReference>
<dbReference type="Proteomes" id="UP000095349">
    <property type="component" value="Chromosome"/>
</dbReference>
<keyword evidence="1" id="KW-0489">Methyltransferase</keyword>
<dbReference type="GO" id="GO:0017000">
    <property type="term" value="P:antibiotic biosynthetic process"/>
    <property type="evidence" value="ECO:0007669"/>
    <property type="project" value="UniProtKB-ARBA"/>
</dbReference>
<organism evidence="4 5">
    <name type="scientific">Streptomyces rubrolavendulae</name>
    <dbReference type="NCBI Taxonomy" id="285473"/>
    <lineage>
        <taxon>Bacteria</taxon>
        <taxon>Bacillati</taxon>
        <taxon>Actinomycetota</taxon>
        <taxon>Actinomycetes</taxon>
        <taxon>Kitasatosporales</taxon>
        <taxon>Streptomycetaceae</taxon>
        <taxon>Streptomyces</taxon>
    </lineage>
</organism>
<evidence type="ECO:0000259" key="3">
    <source>
        <dbReference type="Pfam" id="PF13649"/>
    </source>
</evidence>
<dbReference type="Pfam" id="PF13649">
    <property type="entry name" value="Methyltransf_25"/>
    <property type="match status" value="1"/>
</dbReference>
<protein>
    <recommendedName>
        <fullName evidence="3">Methyltransferase domain-containing protein</fullName>
    </recommendedName>
</protein>
<evidence type="ECO:0000313" key="4">
    <source>
        <dbReference type="EMBL" id="AOT61815.1"/>
    </source>
</evidence>
<dbReference type="PANTHER" id="PTHR43861:SF1">
    <property type="entry name" value="TRANS-ACONITATE 2-METHYLTRANSFERASE"/>
    <property type="match status" value="1"/>
</dbReference>
<evidence type="ECO:0000256" key="2">
    <source>
        <dbReference type="ARBA" id="ARBA00022679"/>
    </source>
</evidence>
<dbReference type="PANTHER" id="PTHR43861">
    <property type="entry name" value="TRANS-ACONITATE 2-METHYLTRANSFERASE-RELATED"/>
    <property type="match status" value="1"/>
</dbReference>
<sequence length="260" mass="27795">MSQGVMSRRLTPERAGEWIRRWDLQQERYACDREARFTVIADVVETAVAGVPRPLVADLGCGPGSLAARLAGRLPHAEVVGVDTDPLLLALGRAHHGAHVRFADVTIGAPGWLEGLDLGRPLDAVVSATALHYLPEPALLSVYEQVRESLRPGGVLVNGDHLFQEDPAVAALAEVVGRRHAERHGADAAEDWRGWWEAASAAPELAGPLAERARRGPGAGGDNGLTLQRHVRLLHMAGFEAAGPVWQYGPSCVLVAVRGD</sequence>
<evidence type="ECO:0000313" key="5">
    <source>
        <dbReference type="Proteomes" id="UP000095349"/>
    </source>
</evidence>
<accession>A0A1D8G8N3</accession>
<dbReference type="AlphaFoldDB" id="A0A1D8G8N3"/>
<dbReference type="EMBL" id="CP017316">
    <property type="protein sequence ID" value="AOT61815.1"/>
    <property type="molecule type" value="Genomic_DNA"/>
</dbReference>
<gene>
    <name evidence="4" type="ORF">A4G23_04705</name>
</gene>
<dbReference type="CDD" id="cd02440">
    <property type="entry name" value="AdoMet_MTases"/>
    <property type="match status" value="1"/>
</dbReference>
<dbReference type="InterPro" id="IPR029063">
    <property type="entry name" value="SAM-dependent_MTases_sf"/>
</dbReference>
<feature type="domain" description="Methyltransferase" evidence="3">
    <location>
        <begin position="56"/>
        <end position="154"/>
    </location>
</feature>
<dbReference type="InterPro" id="IPR041698">
    <property type="entry name" value="Methyltransf_25"/>
</dbReference>
<name>A0A1D8G8N3_9ACTN</name>
<keyword evidence="5" id="KW-1185">Reference proteome</keyword>
<dbReference type="Gene3D" id="3.40.50.150">
    <property type="entry name" value="Vaccinia Virus protein VP39"/>
    <property type="match status" value="1"/>
</dbReference>
<reference evidence="4 5" key="1">
    <citation type="submission" date="2016-09" db="EMBL/GenBank/DDBJ databases">
        <title>Streptomyces rubrolavendulae MJM4426 Genome sequencing and assembly.</title>
        <authorList>
            <person name="Kim J.-G."/>
        </authorList>
    </citation>
    <scope>NUCLEOTIDE SEQUENCE [LARGE SCALE GENOMIC DNA]</scope>
    <source>
        <strain evidence="4 5">MJM4426</strain>
    </source>
</reference>
<dbReference type="PATRIC" id="fig|285473.5.peg.4958"/>
<dbReference type="GO" id="GO:0032259">
    <property type="term" value="P:methylation"/>
    <property type="evidence" value="ECO:0007669"/>
    <property type="project" value="UniProtKB-KW"/>
</dbReference>
<dbReference type="KEGG" id="srn:A4G23_04705"/>
<proteinExistence type="predicted"/>